<dbReference type="GO" id="GO:0005886">
    <property type="term" value="C:plasma membrane"/>
    <property type="evidence" value="ECO:0007669"/>
    <property type="project" value="UniProtKB-SubCell"/>
</dbReference>
<keyword evidence="3 9" id="KW-0812">Transmembrane</keyword>
<evidence type="ECO:0000313" key="11">
    <source>
        <dbReference type="EMBL" id="RNA17264.1"/>
    </source>
</evidence>
<evidence type="ECO:0000313" key="12">
    <source>
        <dbReference type="Proteomes" id="UP000276133"/>
    </source>
</evidence>
<feature type="transmembrane region" description="Helical" evidence="9">
    <location>
        <begin position="181"/>
        <end position="209"/>
    </location>
</feature>
<evidence type="ECO:0000256" key="5">
    <source>
        <dbReference type="ARBA" id="ARBA00023040"/>
    </source>
</evidence>
<evidence type="ECO:0000256" key="9">
    <source>
        <dbReference type="SAM" id="Phobius"/>
    </source>
</evidence>
<keyword evidence="6 9" id="KW-0472">Membrane</keyword>
<keyword evidence="8" id="KW-0807">Transducer</keyword>
<dbReference type="PANTHER" id="PTHR24228">
    <property type="entry name" value="B2 BRADYKININ RECEPTOR/ANGIOTENSIN II RECEPTOR"/>
    <property type="match status" value="1"/>
</dbReference>
<dbReference type="GO" id="GO:0004930">
    <property type="term" value="F:G protein-coupled receptor activity"/>
    <property type="evidence" value="ECO:0007669"/>
    <property type="project" value="UniProtKB-KW"/>
</dbReference>
<evidence type="ECO:0000256" key="7">
    <source>
        <dbReference type="ARBA" id="ARBA00023170"/>
    </source>
</evidence>
<evidence type="ECO:0000256" key="8">
    <source>
        <dbReference type="ARBA" id="ARBA00023224"/>
    </source>
</evidence>
<keyword evidence="4 9" id="KW-1133">Transmembrane helix</keyword>
<dbReference type="InterPro" id="IPR000276">
    <property type="entry name" value="GPCR_Rhodpsn"/>
</dbReference>
<feature type="transmembrane region" description="Helical" evidence="9">
    <location>
        <begin position="300"/>
        <end position="320"/>
    </location>
</feature>
<dbReference type="PROSITE" id="PS50262">
    <property type="entry name" value="G_PROTEIN_RECEP_F1_2"/>
    <property type="match status" value="1"/>
</dbReference>
<feature type="transmembrane region" description="Helical" evidence="9">
    <location>
        <begin position="87"/>
        <end position="109"/>
    </location>
</feature>
<evidence type="ECO:0000259" key="10">
    <source>
        <dbReference type="PROSITE" id="PS50262"/>
    </source>
</evidence>
<evidence type="ECO:0000256" key="6">
    <source>
        <dbReference type="ARBA" id="ARBA00023136"/>
    </source>
</evidence>
<dbReference type="Gene3D" id="1.20.1070.10">
    <property type="entry name" value="Rhodopsin 7-helix transmembrane proteins"/>
    <property type="match status" value="1"/>
</dbReference>
<dbReference type="InterPro" id="IPR017452">
    <property type="entry name" value="GPCR_Rhodpsn_7TM"/>
</dbReference>
<name>A0A3M7R1K9_BRAPC</name>
<protein>
    <recommendedName>
        <fullName evidence="10">G-protein coupled receptors family 1 profile domain-containing protein</fullName>
    </recommendedName>
</protein>
<evidence type="ECO:0000256" key="3">
    <source>
        <dbReference type="ARBA" id="ARBA00022692"/>
    </source>
</evidence>
<dbReference type="CDD" id="cd00637">
    <property type="entry name" value="7tm_classA_rhodopsin-like"/>
    <property type="match status" value="1"/>
</dbReference>
<keyword evidence="5" id="KW-0297">G-protein coupled receptor</keyword>
<comment type="subcellular location">
    <subcellularLocation>
        <location evidence="1">Cell membrane</location>
        <topology evidence="1">Multi-pass membrane protein</topology>
    </subcellularLocation>
</comment>
<dbReference type="AlphaFoldDB" id="A0A3M7R1K9"/>
<evidence type="ECO:0000256" key="1">
    <source>
        <dbReference type="ARBA" id="ARBA00004651"/>
    </source>
</evidence>
<keyword evidence="2" id="KW-1003">Cell membrane</keyword>
<sequence>MFNNSTTRNVSVCAPNFDAVSNTSLVTNYIDIAVRFVSVCVHLVYAAIVLNVKKLRNSSYMLMHHVNLVSFIYVLQYMAFISQRTLLFGNLITLEIVLCTISELSWSVFRFLRTYSILLLAIYRYISVNNIQLLRKLNRKKNLLLIICCTWLAALLLTLVLKFSLSTTYSVFFCSPGYSDSIVLILINFVMVNFLSNVLPTTFILVLYVSISRKINKSKAKLRKRVADNKVSQSASSSSGSNELCKTKAIELKFAKQFFFINLISVLASLCSIFVDFLMVFASHRNFCYFDVLFMEFRPVIRVLFLICQSFIPVLSIFYNPEFDFKAKIKTFFGQ</sequence>
<gene>
    <name evidence="11" type="ORF">BpHYR1_010238</name>
</gene>
<evidence type="ECO:0000256" key="4">
    <source>
        <dbReference type="ARBA" id="ARBA00022989"/>
    </source>
</evidence>
<feature type="transmembrane region" description="Helical" evidence="9">
    <location>
        <begin position="62"/>
        <end position="81"/>
    </location>
</feature>
<dbReference type="EMBL" id="REGN01004483">
    <property type="protein sequence ID" value="RNA17264.1"/>
    <property type="molecule type" value="Genomic_DNA"/>
</dbReference>
<dbReference type="PANTHER" id="PTHR24228:SF59">
    <property type="entry name" value="NEUROPEPTIDE RECEPTOR 15"/>
    <property type="match status" value="1"/>
</dbReference>
<reference evidence="11 12" key="1">
    <citation type="journal article" date="2018" name="Sci. Rep.">
        <title>Genomic signatures of local adaptation to the degree of environmental predictability in rotifers.</title>
        <authorList>
            <person name="Franch-Gras L."/>
            <person name="Hahn C."/>
            <person name="Garcia-Roger E.M."/>
            <person name="Carmona M.J."/>
            <person name="Serra M."/>
            <person name="Gomez A."/>
        </authorList>
    </citation>
    <scope>NUCLEOTIDE SEQUENCE [LARGE SCALE GENOMIC DNA]</scope>
    <source>
        <strain evidence="11">HYR1</strain>
    </source>
</reference>
<proteinExistence type="predicted"/>
<feature type="transmembrane region" description="Helical" evidence="9">
    <location>
        <begin position="32"/>
        <end position="50"/>
    </location>
</feature>
<accession>A0A3M7R1K9</accession>
<organism evidence="11 12">
    <name type="scientific">Brachionus plicatilis</name>
    <name type="common">Marine rotifer</name>
    <name type="synonym">Brachionus muelleri</name>
    <dbReference type="NCBI Taxonomy" id="10195"/>
    <lineage>
        <taxon>Eukaryota</taxon>
        <taxon>Metazoa</taxon>
        <taxon>Spiralia</taxon>
        <taxon>Gnathifera</taxon>
        <taxon>Rotifera</taxon>
        <taxon>Eurotatoria</taxon>
        <taxon>Monogononta</taxon>
        <taxon>Pseudotrocha</taxon>
        <taxon>Ploima</taxon>
        <taxon>Brachionidae</taxon>
        <taxon>Brachionus</taxon>
    </lineage>
</organism>
<keyword evidence="7" id="KW-0675">Receptor</keyword>
<dbReference type="Proteomes" id="UP000276133">
    <property type="component" value="Unassembled WGS sequence"/>
</dbReference>
<feature type="domain" description="G-protein coupled receptors family 1 profile" evidence="10">
    <location>
        <begin position="41"/>
        <end position="316"/>
    </location>
</feature>
<evidence type="ECO:0000256" key="2">
    <source>
        <dbReference type="ARBA" id="ARBA00022475"/>
    </source>
</evidence>
<feature type="transmembrane region" description="Helical" evidence="9">
    <location>
        <begin position="143"/>
        <end position="161"/>
    </location>
</feature>
<dbReference type="Pfam" id="PF00001">
    <property type="entry name" value="7tm_1"/>
    <property type="match status" value="1"/>
</dbReference>
<comment type="caution">
    <text evidence="11">The sequence shown here is derived from an EMBL/GenBank/DDBJ whole genome shotgun (WGS) entry which is preliminary data.</text>
</comment>
<dbReference type="SUPFAM" id="SSF81321">
    <property type="entry name" value="Family A G protein-coupled receptor-like"/>
    <property type="match status" value="1"/>
</dbReference>
<keyword evidence="12" id="KW-1185">Reference proteome</keyword>
<feature type="transmembrane region" description="Helical" evidence="9">
    <location>
        <begin position="258"/>
        <end position="280"/>
    </location>
</feature>